<dbReference type="AlphaFoldDB" id="A0AAN5IDB0"/>
<evidence type="ECO:0000313" key="2">
    <source>
        <dbReference type="Proteomes" id="UP001328107"/>
    </source>
</evidence>
<protein>
    <submittedName>
        <fullName evidence="1">Uncharacterized protein</fullName>
    </submittedName>
</protein>
<proteinExistence type="predicted"/>
<keyword evidence="2" id="KW-1185">Reference proteome</keyword>
<name>A0AAN5IDB0_9BILA</name>
<organism evidence="1 2">
    <name type="scientific">Pristionchus mayeri</name>
    <dbReference type="NCBI Taxonomy" id="1317129"/>
    <lineage>
        <taxon>Eukaryota</taxon>
        <taxon>Metazoa</taxon>
        <taxon>Ecdysozoa</taxon>
        <taxon>Nematoda</taxon>
        <taxon>Chromadorea</taxon>
        <taxon>Rhabditida</taxon>
        <taxon>Rhabditina</taxon>
        <taxon>Diplogasteromorpha</taxon>
        <taxon>Diplogasteroidea</taxon>
        <taxon>Neodiplogasteridae</taxon>
        <taxon>Pristionchus</taxon>
    </lineage>
</organism>
<accession>A0AAN5IDB0</accession>
<evidence type="ECO:0000313" key="1">
    <source>
        <dbReference type="EMBL" id="GMR58426.1"/>
    </source>
</evidence>
<reference evidence="2" key="1">
    <citation type="submission" date="2022-10" db="EMBL/GenBank/DDBJ databases">
        <title>Genome assembly of Pristionchus species.</title>
        <authorList>
            <person name="Yoshida K."/>
            <person name="Sommer R.J."/>
        </authorList>
    </citation>
    <scope>NUCLEOTIDE SEQUENCE [LARGE SCALE GENOMIC DNA]</scope>
    <source>
        <strain evidence="2">RS5460</strain>
    </source>
</reference>
<feature type="non-terminal residue" evidence="1">
    <location>
        <position position="1"/>
    </location>
</feature>
<dbReference type="EMBL" id="BTRK01000006">
    <property type="protein sequence ID" value="GMR58426.1"/>
    <property type="molecule type" value="Genomic_DNA"/>
</dbReference>
<sequence>SGMTNYMLKFAHNESLHTYFNVYFAEDGTIFYHQVKGKSRIFIKWDGEEVDAVLPSEFFSSEEREDRDKIECYAAYGTALFFTVKEKVFKAVCPSPGEITVHYVRDIEKDEVKMGSRLFSQIRDYKDYVYRLCDDPIRDGILLDTYSERSFAEGTIKVLQAVHDKYNGELTDTDLVCIHRQREGIFCHWGPWGTHSYSSEVGEEDHKNSVPREVLDSSECARFFSVYLLH</sequence>
<dbReference type="Proteomes" id="UP001328107">
    <property type="component" value="Unassembled WGS sequence"/>
</dbReference>
<gene>
    <name evidence="1" type="ORF">PMAYCL1PPCAC_28621</name>
</gene>
<comment type="caution">
    <text evidence="1">The sequence shown here is derived from an EMBL/GenBank/DDBJ whole genome shotgun (WGS) entry which is preliminary data.</text>
</comment>